<sequence length="141" mass="15646">PLGVALFDALVGRTAVKTQVEVLVIPFLHRVHDLLRHPHGKGQVAAHLPHHYGCSDVLGLNLHVLPGNLLHHAQGVRSMPIASVLGAICKCSWQLICLCVVHLLVYTFLEILEDDYLKKSCLICFQEQQYKNGITLKAKKT</sequence>
<dbReference type="AlphaFoldDB" id="A0A4W6CNH2"/>
<reference evidence="2" key="1">
    <citation type="submission" date="2015-09" db="EMBL/GenBank/DDBJ databases">
        <authorList>
            <person name="Sai Rama Sridatta P."/>
        </authorList>
    </citation>
    <scope>NUCLEOTIDE SEQUENCE [LARGE SCALE GENOMIC DNA]</scope>
</reference>
<dbReference type="Ensembl" id="ENSLCAT00010014218.1">
    <property type="protein sequence ID" value="ENSLCAP00010013918.1"/>
    <property type="gene ID" value="ENSLCAG00010006609.1"/>
</dbReference>
<dbReference type="InParanoid" id="A0A4W6CNH2"/>
<name>A0A4W6CNH2_LATCA</name>
<accession>A0A4W6CNH2</accession>
<dbReference type="Proteomes" id="UP000314980">
    <property type="component" value="Unassembled WGS sequence"/>
</dbReference>
<reference evidence="1" key="3">
    <citation type="submission" date="2025-09" db="UniProtKB">
        <authorList>
            <consortium name="Ensembl"/>
        </authorList>
    </citation>
    <scope>IDENTIFICATION</scope>
</reference>
<keyword evidence="2" id="KW-1185">Reference proteome</keyword>
<evidence type="ECO:0000313" key="1">
    <source>
        <dbReference type="Ensembl" id="ENSLCAP00010013918.1"/>
    </source>
</evidence>
<organism evidence="1 2">
    <name type="scientific">Lates calcarifer</name>
    <name type="common">Barramundi</name>
    <name type="synonym">Holocentrus calcarifer</name>
    <dbReference type="NCBI Taxonomy" id="8187"/>
    <lineage>
        <taxon>Eukaryota</taxon>
        <taxon>Metazoa</taxon>
        <taxon>Chordata</taxon>
        <taxon>Craniata</taxon>
        <taxon>Vertebrata</taxon>
        <taxon>Euteleostomi</taxon>
        <taxon>Actinopterygii</taxon>
        <taxon>Neopterygii</taxon>
        <taxon>Teleostei</taxon>
        <taxon>Neoteleostei</taxon>
        <taxon>Acanthomorphata</taxon>
        <taxon>Carangaria</taxon>
        <taxon>Carangaria incertae sedis</taxon>
        <taxon>Centropomidae</taxon>
        <taxon>Lates</taxon>
    </lineage>
</organism>
<proteinExistence type="predicted"/>
<reference evidence="1" key="2">
    <citation type="submission" date="2025-08" db="UniProtKB">
        <authorList>
            <consortium name="Ensembl"/>
        </authorList>
    </citation>
    <scope>IDENTIFICATION</scope>
</reference>
<evidence type="ECO:0000313" key="2">
    <source>
        <dbReference type="Proteomes" id="UP000314980"/>
    </source>
</evidence>
<dbReference type="GeneTree" id="ENSGT00940000174630"/>
<protein>
    <submittedName>
        <fullName evidence="1">Uncharacterized protein</fullName>
    </submittedName>
</protein>